<keyword evidence="2" id="KW-0539">Nucleus</keyword>
<dbReference type="InterPro" id="IPR001138">
    <property type="entry name" value="Zn2Cys6_DnaBD"/>
</dbReference>
<evidence type="ECO:0000313" key="6">
    <source>
        <dbReference type="Proteomes" id="UP000673691"/>
    </source>
</evidence>
<dbReference type="Proteomes" id="UP000673691">
    <property type="component" value="Unassembled WGS sequence"/>
</dbReference>
<dbReference type="PROSITE" id="PS50048">
    <property type="entry name" value="ZN2_CY6_FUNGAL_2"/>
    <property type="match status" value="1"/>
</dbReference>
<dbReference type="SMART" id="SM00066">
    <property type="entry name" value="GAL4"/>
    <property type="match status" value="1"/>
</dbReference>
<feature type="region of interest" description="Disordered" evidence="3">
    <location>
        <begin position="192"/>
        <end position="288"/>
    </location>
</feature>
<protein>
    <recommendedName>
        <fullName evidence="4">Zn(2)-C6 fungal-type domain-containing protein</fullName>
    </recommendedName>
</protein>
<name>A0A8H7ZWY5_9FUNG</name>
<dbReference type="AlphaFoldDB" id="A0A8H7ZWY5"/>
<comment type="caution">
    <text evidence="5">The sequence shown here is derived from an EMBL/GenBank/DDBJ whole genome shotgun (WGS) entry which is preliminary data.</text>
</comment>
<evidence type="ECO:0000256" key="1">
    <source>
        <dbReference type="ARBA" id="ARBA00022723"/>
    </source>
</evidence>
<feature type="region of interest" description="Disordered" evidence="3">
    <location>
        <begin position="374"/>
        <end position="398"/>
    </location>
</feature>
<evidence type="ECO:0000313" key="5">
    <source>
        <dbReference type="EMBL" id="KAG5460518.1"/>
    </source>
</evidence>
<accession>A0A8H7ZWY5</accession>
<evidence type="ECO:0000256" key="2">
    <source>
        <dbReference type="ARBA" id="ARBA00023242"/>
    </source>
</evidence>
<reference evidence="5 6" key="1">
    <citation type="journal article" name="Sci. Rep.">
        <title>Genome-scale phylogenetic analyses confirm Olpidium as the closest living zoosporic fungus to the non-flagellated, terrestrial fungi.</title>
        <authorList>
            <person name="Chang Y."/>
            <person name="Rochon D."/>
            <person name="Sekimoto S."/>
            <person name="Wang Y."/>
            <person name="Chovatia M."/>
            <person name="Sandor L."/>
            <person name="Salamov A."/>
            <person name="Grigoriev I.V."/>
            <person name="Stajich J.E."/>
            <person name="Spatafora J.W."/>
        </authorList>
    </citation>
    <scope>NUCLEOTIDE SEQUENCE [LARGE SCALE GENOMIC DNA]</scope>
    <source>
        <strain evidence="5">S191</strain>
    </source>
</reference>
<keyword evidence="1" id="KW-0479">Metal-binding</keyword>
<keyword evidence="6" id="KW-1185">Reference proteome</keyword>
<dbReference type="EMBL" id="JAEFCI010005100">
    <property type="protein sequence ID" value="KAG5460518.1"/>
    <property type="molecule type" value="Genomic_DNA"/>
</dbReference>
<dbReference type="OrthoDB" id="1555531at2759"/>
<dbReference type="SUPFAM" id="SSF57701">
    <property type="entry name" value="Zn2/Cys6 DNA-binding domain"/>
    <property type="match status" value="1"/>
</dbReference>
<dbReference type="PANTHER" id="PTHR47659">
    <property type="entry name" value="ZN(II)2CYS6 TRANSCRIPTION FACTOR (EUROFUNG)-RELATED"/>
    <property type="match status" value="1"/>
</dbReference>
<feature type="compositionally biased region" description="Low complexity" evidence="3">
    <location>
        <begin position="200"/>
        <end position="217"/>
    </location>
</feature>
<feature type="non-terminal residue" evidence="5">
    <location>
        <position position="526"/>
    </location>
</feature>
<proteinExistence type="predicted"/>
<feature type="region of interest" description="Disordered" evidence="3">
    <location>
        <begin position="1"/>
        <end position="47"/>
    </location>
</feature>
<dbReference type="CDD" id="cd00067">
    <property type="entry name" value="GAL4"/>
    <property type="match status" value="1"/>
</dbReference>
<dbReference type="GO" id="GO:0000981">
    <property type="term" value="F:DNA-binding transcription factor activity, RNA polymerase II-specific"/>
    <property type="evidence" value="ECO:0007669"/>
    <property type="project" value="InterPro"/>
</dbReference>
<dbReference type="InterPro" id="IPR036864">
    <property type="entry name" value="Zn2-C6_fun-type_DNA-bd_sf"/>
</dbReference>
<dbReference type="Pfam" id="PF00172">
    <property type="entry name" value="Zn_clus"/>
    <property type="match status" value="1"/>
</dbReference>
<dbReference type="GO" id="GO:0008270">
    <property type="term" value="F:zinc ion binding"/>
    <property type="evidence" value="ECO:0007669"/>
    <property type="project" value="InterPro"/>
</dbReference>
<evidence type="ECO:0000259" key="4">
    <source>
        <dbReference type="PROSITE" id="PS50048"/>
    </source>
</evidence>
<evidence type="ECO:0000256" key="3">
    <source>
        <dbReference type="SAM" id="MobiDB-lite"/>
    </source>
</evidence>
<feature type="domain" description="Zn(2)-C6 fungal-type" evidence="4">
    <location>
        <begin position="155"/>
        <end position="186"/>
    </location>
</feature>
<organism evidence="5 6">
    <name type="scientific">Olpidium bornovanus</name>
    <dbReference type="NCBI Taxonomy" id="278681"/>
    <lineage>
        <taxon>Eukaryota</taxon>
        <taxon>Fungi</taxon>
        <taxon>Fungi incertae sedis</taxon>
        <taxon>Olpidiomycota</taxon>
        <taxon>Olpidiomycotina</taxon>
        <taxon>Olpidiomycetes</taxon>
        <taxon>Olpidiales</taxon>
        <taxon>Olpidiaceae</taxon>
        <taxon>Olpidium</taxon>
    </lineage>
</organism>
<dbReference type="Gene3D" id="4.10.240.10">
    <property type="entry name" value="Zn(2)-C6 fungal-type DNA-binding domain"/>
    <property type="match status" value="1"/>
</dbReference>
<dbReference type="PANTHER" id="PTHR47659:SF1">
    <property type="entry name" value="TRANSCRIPTION ACTIVATOR OF GLUCONEOGENESIS ERT1"/>
    <property type="match status" value="1"/>
</dbReference>
<sequence>MSPPQRAGSPRSPLSRVRARPATDHTVEAATATPLTRGTVGGDAADAGWSKVADDDVLPRVDSQSPAPCPVYYHRHVGQEMTGALVQVSVRNRTRGIKIAGEPPIYQSSPTACPPIAMAPAPLMPMVAMGVGAPGRSAQAPGRVRKERKKYAPNACTNCRALHLSCDVVRPCPRCVASGKGDSCVTVYKKRGRPTKSSQADAAGGVVRGGRPAAVDAGGPGAGVDQQQSASAGVSEQRPLAFFGIPAPAASNTDRPGSKRSAAGPQQQQQQRRHAAASPGVQFPWDPAAAAPGMPAQVVCNPAGTAYPVMPGVEPSVPALYPPHVRTAYAGHVQPIYFPAGAGYVPPSTYPSPLFPAGIPAVVPPAAQASLSSSRASKKARLGKLSSEVSGGSVGGGFPPESAVMSPVQHRVDNGWSLPSPTFTYTAGPVNHVASAAPYPYCTHPQPEYYAMNTFHVLHHSGQPQAAALPGAQYLQLVQTPSPAIPSGQPALLPRTPQSAPVSNLANVRPVSAPPAEASVLALKTS</sequence>
<feature type="compositionally biased region" description="Polar residues" evidence="3">
    <location>
        <begin position="225"/>
        <end position="234"/>
    </location>
</feature>
<dbReference type="InterPro" id="IPR050335">
    <property type="entry name" value="ERT1_acuK_gluconeogen_tf"/>
</dbReference>
<dbReference type="PROSITE" id="PS00463">
    <property type="entry name" value="ZN2_CY6_FUNGAL_1"/>
    <property type="match status" value="1"/>
</dbReference>
<gene>
    <name evidence="5" type="ORF">BJ554DRAFT_7423</name>
</gene>